<dbReference type="SUPFAM" id="SSF56529">
    <property type="entry name" value="FAH"/>
    <property type="match status" value="1"/>
</dbReference>
<dbReference type="Pfam" id="PF01557">
    <property type="entry name" value="FAA_hydrolase"/>
    <property type="match status" value="1"/>
</dbReference>
<keyword evidence="3" id="KW-0378">Hydrolase</keyword>
<dbReference type="Gene3D" id="3.90.850.10">
    <property type="entry name" value="Fumarylacetoacetase-like, C-terminal domain"/>
    <property type="match status" value="1"/>
</dbReference>
<dbReference type="GO" id="GO:0046872">
    <property type="term" value="F:metal ion binding"/>
    <property type="evidence" value="ECO:0007669"/>
    <property type="project" value="UniProtKB-KW"/>
</dbReference>
<gene>
    <name evidence="3" type="ORF">KG104_16910</name>
</gene>
<dbReference type="Proteomes" id="UP000680588">
    <property type="component" value="Chromosome"/>
</dbReference>
<dbReference type="KEGG" id="asun:KG104_16910"/>
<evidence type="ECO:0000256" key="1">
    <source>
        <dbReference type="ARBA" id="ARBA00022723"/>
    </source>
</evidence>
<proteinExistence type="predicted"/>
<keyword evidence="1" id="KW-0479">Metal-binding</keyword>
<dbReference type="AlphaFoldDB" id="A0A975XMV1"/>
<dbReference type="InterPro" id="IPR036663">
    <property type="entry name" value="Fumarylacetoacetase_C_sf"/>
</dbReference>
<evidence type="ECO:0000313" key="3">
    <source>
        <dbReference type="EMBL" id="QWQ38124.1"/>
    </source>
</evidence>
<evidence type="ECO:0000313" key="4">
    <source>
        <dbReference type="Proteomes" id="UP000680588"/>
    </source>
</evidence>
<evidence type="ECO:0000259" key="2">
    <source>
        <dbReference type="Pfam" id="PF01557"/>
    </source>
</evidence>
<organism evidence="3 4">
    <name type="scientific">Arthrobacter sunyaminii</name>
    <dbReference type="NCBI Taxonomy" id="2816859"/>
    <lineage>
        <taxon>Bacteria</taxon>
        <taxon>Bacillati</taxon>
        <taxon>Actinomycetota</taxon>
        <taxon>Actinomycetes</taxon>
        <taxon>Micrococcales</taxon>
        <taxon>Micrococcaceae</taxon>
        <taxon>Arthrobacter</taxon>
    </lineage>
</organism>
<reference evidence="3" key="1">
    <citation type="submission" date="2021-06" db="EMBL/GenBank/DDBJ databases">
        <title>Novel species in genus Arthrobacter.</title>
        <authorList>
            <person name="Zhang G."/>
        </authorList>
    </citation>
    <scope>NUCLEOTIDE SEQUENCE</scope>
    <source>
        <strain evidence="3">Zg-ZUI122</strain>
    </source>
</reference>
<dbReference type="EMBL" id="CP076456">
    <property type="protein sequence ID" value="QWQ38124.1"/>
    <property type="molecule type" value="Genomic_DNA"/>
</dbReference>
<dbReference type="PANTHER" id="PTHR11820">
    <property type="entry name" value="ACYLPYRUVASE"/>
    <property type="match status" value="1"/>
</dbReference>
<keyword evidence="4" id="KW-1185">Reference proteome</keyword>
<dbReference type="InterPro" id="IPR011234">
    <property type="entry name" value="Fumarylacetoacetase-like_C"/>
</dbReference>
<accession>A0A975XMV1</accession>
<dbReference type="PANTHER" id="PTHR11820:SF7">
    <property type="entry name" value="ACYLPYRUVASE FAHD1, MITOCHONDRIAL"/>
    <property type="match status" value="1"/>
</dbReference>
<feature type="domain" description="Fumarylacetoacetase-like C-terminal" evidence="2">
    <location>
        <begin position="83"/>
        <end position="282"/>
    </location>
</feature>
<sequence length="288" mass="30537">MCSIHEGSSSPDHPVEAPAVVHPRRGTALVRDLLPGFTGDLLAVLTNGLLGDLEDAAEKADDAVFTNPGSVTYGAPYRHPRLIWGIGLNYLEHASDLAEVVPDEPASFIKGDHTVIGPGEAIPVPEQSIRTTTEAEVGVVIGRYCRNVEPEDALSYAAGLVPVLDQTAEDILERNPRFLTRAKNFPGFFSFGPQIVPLAEAVGEGTLGDLVVSTVVNGEQRRTNTVSHMRYDPAFLISFHSKVMPLFPGDIISTGTPGAVHIRAGDTAQCRISGIPGLINPVTGFGGS</sequence>
<protein>
    <submittedName>
        <fullName evidence="3">Fumarylacetoacetate hydrolase family protein</fullName>
    </submittedName>
</protein>
<dbReference type="GO" id="GO:0018773">
    <property type="term" value="F:acetylpyruvate hydrolase activity"/>
    <property type="evidence" value="ECO:0007669"/>
    <property type="project" value="TreeGrafter"/>
</dbReference>
<name>A0A975XMV1_9MICC</name>